<dbReference type="AlphaFoldDB" id="A0A1V0UQB4"/>
<dbReference type="PANTHER" id="PTHR43143:SF1">
    <property type="entry name" value="SERINE_THREONINE-PROTEIN PHOSPHATASE CPPED1"/>
    <property type="match status" value="1"/>
</dbReference>
<dbReference type="GO" id="GO:0016787">
    <property type="term" value="F:hydrolase activity"/>
    <property type="evidence" value="ECO:0007669"/>
    <property type="project" value="InterPro"/>
</dbReference>
<dbReference type="InterPro" id="IPR051918">
    <property type="entry name" value="STPP_CPPED1"/>
</dbReference>
<evidence type="ECO:0000313" key="2">
    <source>
        <dbReference type="EMBL" id="ARF67374.1"/>
    </source>
</evidence>
<dbReference type="PANTHER" id="PTHR43143">
    <property type="entry name" value="METALLOPHOSPHOESTERASE, CALCINEURIN SUPERFAMILY"/>
    <property type="match status" value="1"/>
</dbReference>
<evidence type="ECO:0000259" key="1">
    <source>
        <dbReference type="PROSITE" id="PS51723"/>
    </source>
</evidence>
<dbReference type="PROSITE" id="PS51723">
    <property type="entry name" value="PEPTIDASE_M60"/>
    <property type="match status" value="1"/>
</dbReference>
<dbReference type="InterPro" id="IPR004954">
    <property type="entry name" value="Mucin-bd"/>
</dbReference>
<gene>
    <name evidence="2" type="ORF">B7C51_05340</name>
</gene>
<dbReference type="Pfam" id="PF13402">
    <property type="entry name" value="Peptidase_M60"/>
    <property type="match status" value="1"/>
</dbReference>
<dbReference type="InterPro" id="IPR004843">
    <property type="entry name" value="Calcineurin-like_PHP"/>
</dbReference>
<dbReference type="Gene3D" id="1.10.390.30">
    <property type="entry name" value="Peptidase M60, enhancin-like domain 3"/>
    <property type="match status" value="1"/>
</dbReference>
<protein>
    <recommendedName>
        <fullName evidence="1">Peptidase M60 domain-containing protein</fullName>
    </recommendedName>
</protein>
<dbReference type="Proteomes" id="UP000192727">
    <property type="component" value="Chromosome"/>
</dbReference>
<dbReference type="Gene3D" id="3.40.390.80">
    <property type="entry name" value="Peptidase M60, enhancin-like domain 2"/>
    <property type="match status" value="1"/>
</dbReference>
<name>A0A1V0UQB4_9BACL</name>
<dbReference type="Pfam" id="PF00149">
    <property type="entry name" value="Metallophos"/>
    <property type="match status" value="1"/>
</dbReference>
<dbReference type="Gene3D" id="3.60.21.10">
    <property type="match status" value="1"/>
</dbReference>
<dbReference type="InterPro" id="IPR031161">
    <property type="entry name" value="Peptidase_M60_dom"/>
</dbReference>
<dbReference type="SUPFAM" id="SSF56300">
    <property type="entry name" value="Metallo-dependent phosphatases"/>
    <property type="match status" value="1"/>
</dbReference>
<accession>A0A1V0UQB4</accession>
<dbReference type="InterPro" id="IPR042279">
    <property type="entry name" value="Pep_M60_3"/>
</dbReference>
<reference evidence="2 3" key="1">
    <citation type="submission" date="2017-03" db="EMBL/GenBank/DDBJ databases">
        <title>Paenibacillus larvae genome sequencing.</title>
        <authorList>
            <person name="Dingman D.W."/>
        </authorList>
    </citation>
    <scope>NUCLEOTIDE SEQUENCE [LARGE SCALE GENOMIC DNA]</scope>
    <source>
        <strain evidence="2 3">SAG 10367</strain>
    </source>
</reference>
<dbReference type="EMBL" id="CP020557">
    <property type="protein sequence ID" value="ARF67374.1"/>
    <property type="molecule type" value="Genomic_DNA"/>
</dbReference>
<dbReference type="Pfam" id="PF03272">
    <property type="entry name" value="Mucin_bdg"/>
    <property type="match status" value="3"/>
</dbReference>
<feature type="domain" description="Peptidase M60" evidence="1">
    <location>
        <begin position="558"/>
        <end position="857"/>
    </location>
</feature>
<dbReference type="InterPro" id="IPR029052">
    <property type="entry name" value="Metallo-depent_PP-like"/>
</dbReference>
<sequence length="1243" mass="141948">MIRTIKSGYIIYTNLKTKMKTGEENMNKTTLTKPEISFMAISDTHAPNDIKIKNALNDAIQNNVDVIFLTGDLVEIAYESNYESFIKAMNSVPHPKTYYALGNHDVRWLSGDFDEAKEKFLKYTGMPGVYYDKWINGYHFIVLGTEKALKDQADFSDKQLAWLEAKLAEDTDPNKPIFVFNHTPLSNTVPDSYREGYQPGGDDGIIQDEQVKNILANYPQTVFISGHTHFSIKEKDNLFHAPFGHMINDGAVVINEGLIFNVYKGKIEIKGRNLDAHMDIANWDIFFNQSVQFLGLGDSQFAELRTNLNQQQAVFHVTNKNPHAYYANEKYAEIQVLDENKKVIFNKEIQGTNVSIGQDTIPLKEGYTIKIYHAETRTRLKSLDSNLINQNNNENTFLVTKNGLINTSVKQSVQFLGLGDSQFADLRTNLNQQQAVFRVTNKNPHTYYANEKYAEIQVLDENKKVIFNKEIQGTNVSIGQDTIPLKEGYTIKIYHAETRTRLKSPDFNLINSKSNDNMFIMTKNGLINTLTPVQKKSIHHLVAPTWIFNAGISKGKYHDRQDLGVILQPQATIRIRQVNPHFKDKLTVRLLNDDRLTEKKEAVTSEWSTIQADAISVPFIDTPYGDQNAEVEYTIEGKQIPLPIYQPCGNKMEFFQQWDKEQAGFALVQGPSFQLLVPAKDKEALRNLKEFKSIDELIQYYEEIFQLFNDMIGLEDTDTGTNKMSQNRYFLKADAHGAGGAYYSHDYTANSYATVNMWLKKNNWGPLHEIAHGYQAAFDNKGMYTGEVSNNLFGVQHQYSKNGKDADKIGWLFDYGKKESVEKNLYQAIIKEGKGYTEVDDLRFQLILLTMLKQKAGNEAFTHLYREYRKLANQEGFDANKYPLPDLMNRYYGETSGYDFTPVLQKWKLYTDRIQAEINRSKGYKATASLADIVSESQLSNARKLVDKDILINSNFEMVDNQQIAPLGLKGSVKIQLNIDDINQLKGQDLLLKEGSKVVKRIAITGKELTVQDVPNGVYTIEIPTGREARYSVDKHYLYIKEKENHLTLKIERIQHSDLVNSSFQFLGLGDDPFAELRTNLNQQQAVFHITSKNPHTYYANKKYAGIQVFDENKKVIFDKEIEGTNVPTGQEDIPLKEAYTIKIFHAETGNRLKSDDSNLINTKSNENTFVVTKYGLENTSLKNNAEDDLLKKIDQAAERILANKEILESAVSEMKDQLWVAIQSLSNNNREIYLEKYQSIFK</sequence>
<dbReference type="SMART" id="SM01276">
    <property type="entry name" value="M60-like"/>
    <property type="match status" value="1"/>
</dbReference>
<proteinExistence type="predicted"/>
<evidence type="ECO:0000313" key="3">
    <source>
        <dbReference type="Proteomes" id="UP000192727"/>
    </source>
</evidence>
<organism evidence="2 3">
    <name type="scientific">Paenibacillus larvae subsp. pulvifaciens</name>
    <dbReference type="NCBI Taxonomy" id="1477"/>
    <lineage>
        <taxon>Bacteria</taxon>
        <taxon>Bacillati</taxon>
        <taxon>Bacillota</taxon>
        <taxon>Bacilli</taxon>
        <taxon>Bacillales</taxon>
        <taxon>Paenibacillaceae</taxon>
        <taxon>Paenibacillus</taxon>
    </lineage>
</organism>